<dbReference type="OrthoDB" id="2373640at2"/>
<feature type="DNA-binding region" description="H-T-H motif" evidence="3">
    <location>
        <begin position="37"/>
        <end position="56"/>
    </location>
</feature>
<dbReference type="STRING" id="1499688.BN000_02700"/>
<dbReference type="Proteomes" id="UP000199087">
    <property type="component" value="Unassembled WGS sequence"/>
</dbReference>
<dbReference type="InterPro" id="IPR050624">
    <property type="entry name" value="HTH-type_Tx_Regulator"/>
</dbReference>
<protein>
    <submittedName>
        <fullName evidence="5">TetR/AcrR family transcriptional regulator</fullName>
    </submittedName>
</protein>
<name>A0A0U1NXI9_9BACI</name>
<dbReference type="SUPFAM" id="SSF46689">
    <property type="entry name" value="Homeodomain-like"/>
    <property type="match status" value="1"/>
</dbReference>
<dbReference type="PANTHER" id="PTHR43479">
    <property type="entry name" value="ACREF/ENVCD OPERON REPRESSOR-RELATED"/>
    <property type="match status" value="1"/>
</dbReference>
<keyword evidence="1" id="KW-0678">Repressor</keyword>
<dbReference type="AlphaFoldDB" id="A0A0U1NXI9"/>
<dbReference type="Pfam" id="PF00440">
    <property type="entry name" value="TetR_N"/>
    <property type="match status" value="1"/>
</dbReference>
<dbReference type="EMBL" id="CVRB01000003">
    <property type="protein sequence ID" value="CRK82754.1"/>
    <property type="molecule type" value="Genomic_DNA"/>
</dbReference>
<dbReference type="PROSITE" id="PS50977">
    <property type="entry name" value="HTH_TETR_2"/>
    <property type="match status" value="1"/>
</dbReference>
<keyword evidence="6" id="KW-1185">Reference proteome</keyword>
<organism evidence="5 6">
    <name type="scientific">Neobacillus massiliamazoniensis</name>
    <dbReference type="NCBI Taxonomy" id="1499688"/>
    <lineage>
        <taxon>Bacteria</taxon>
        <taxon>Bacillati</taxon>
        <taxon>Bacillota</taxon>
        <taxon>Bacilli</taxon>
        <taxon>Bacillales</taxon>
        <taxon>Bacillaceae</taxon>
        <taxon>Neobacillus</taxon>
    </lineage>
</organism>
<dbReference type="InterPro" id="IPR009057">
    <property type="entry name" value="Homeodomain-like_sf"/>
</dbReference>
<accession>A0A0U1NXI9</accession>
<evidence type="ECO:0000256" key="1">
    <source>
        <dbReference type="ARBA" id="ARBA00022491"/>
    </source>
</evidence>
<sequence length="196" mass="22749">MSPLNRKKLDKIRDERTNQIKKAALKIFARYGYLGTKTSLVASEAGISEGLIYKYFKSKDELFTTLIQELMEEAKSELEGLYHLEGSPFDQIRTLTKNMISEENRDAFVLIQRARKDEDVPEKIIPIFKQYSAYNLIDILVPIIVKGQELGEFSNEDPRKLASWYFFIINSICIQEVEKEEYGLPSIDVLMRILKK</sequence>
<evidence type="ECO:0000256" key="3">
    <source>
        <dbReference type="PROSITE-ProRule" id="PRU00335"/>
    </source>
</evidence>
<dbReference type="RefSeq" id="WP_090635080.1">
    <property type="nucleotide sequence ID" value="NZ_CVRB01000003.1"/>
</dbReference>
<evidence type="ECO:0000256" key="2">
    <source>
        <dbReference type="ARBA" id="ARBA00023125"/>
    </source>
</evidence>
<dbReference type="InterPro" id="IPR001647">
    <property type="entry name" value="HTH_TetR"/>
</dbReference>
<dbReference type="GO" id="GO:0003677">
    <property type="term" value="F:DNA binding"/>
    <property type="evidence" value="ECO:0007669"/>
    <property type="project" value="UniProtKB-UniRule"/>
</dbReference>
<evidence type="ECO:0000313" key="5">
    <source>
        <dbReference type="EMBL" id="CRK82754.1"/>
    </source>
</evidence>
<keyword evidence="2 3" id="KW-0238">DNA-binding</keyword>
<feature type="domain" description="HTH tetR-type" evidence="4">
    <location>
        <begin position="14"/>
        <end position="74"/>
    </location>
</feature>
<dbReference type="PANTHER" id="PTHR43479:SF11">
    <property type="entry name" value="ACREF_ENVCD OPERON REPRESSOR-RELATED"/>
    <property type="match status" value="1"/>
</dbReference>
<dbReference type="PRINTS" id="PR00455">
    <property type="entry name" value="HTHTETR"/>
</dbReference>
<evidence type="ECO:0000259" key="4">
    <source>
        <dbReference type="PROSITE" id="PS50977"/>
    </source>
</evidence>
<proteinExistence type="predicted"/>
<evidence type="ECO:0000313" key="6">
    <source>
        <dbReference type="Proteomes" id="UP000199087"/>
    </source>
</evidence>
<reference evidence="6" key="1">
    <citation type="submission" date="2015-05" db="EMBL/GenBank/DDBJ databases">
        <authorList>
            <person name="Urmite Genomes"/>
        </authorList>
    </citation>
    <scope>NUCLEOTIDE SEQUENCE [LARGE SCALE GENOMIC DNA]</scope>
    <source>
        <strain evidence="6">LF1</strain>
    </source>
</reference>
<dbReference type="Gene3D" id="1.10.357.10">
    <property type="entry name" value="Tetracycline Repressor, domain 2"/>
    <property type="match status" value="1"/>
</dbReference>
<gene>
    <name evidence="5" type="ORF">BN000_02700</name>
</gene>